<dbReference type="Proteomes" id="UP001596112">
    <property type="component" value="Unassembled WGS sequence"/>
</dbReference>
<protein>
    <submittedName>
        <fullName evidence="1">Uncharacterized protein</fullName>
    </submittedName>
</protein>
<organism evidence="1 2">
    <name type="scientific">Streptomyces heilongjiangensis</name>
    <dbReference type="NCBI Taxonomy" id="945052"/>
    <lineage>
        <taxon>Bacteria</taxon>
        <taxon>Bacillati</taxon>
        <taxon>Actinomycetota</taxon>
        <taxon>Actinomycetes</taxon>
        <taxon>Kitasatosporales</taxon>
        <taxon>Streptomycetaceae</taxon>
        <taxon>Streptomyces</taxon>
    </lineage>
</organism>
<dbReference type="EMBL" id="JBHSNZ010000004">
    <property type="protein sequence ID" value="MFC5807247.1"/>
    <property type="molecule type" value="Genomic_DNA"/>
</dbReference>
<gene>
    <name evidence="1" type="ORF">ACFQGO_06945</name>
</gene>
<evidence type="ECO:0000313" key="1">
    <source>
        <dbReference type="EMBL" id="MFC5807247.1"/>
    </source>
</evidence>
<reference evidence="2" key="1">
    <citation type="journal article" date="2019" name="Int. J. Syst. Evol. Microbiol.">
        <title>The Global Catalogue of Microorganisms (GCM) 10K type strain sequencing project: providing services to taxonomists for standard genome sequencing and annotation.</title>
        <authorList>
            <consortium name="The Broad Institute Genomics Platform"/>
            <consortium name="The Broad Institute Genome Sequencing Center for Infectious Disease"/>
            <person name="Wu L."/>
            <person name="Ma J."/>
        </authorList>
    </citation>
    <scope>NUCLEOTIDE SEQUENCE [LARGE SCALE GENOMIC DNA]</scope>
    <source>
        <strain evidence="2">JCM 9918</strain>
    </source>
</reference>
<proteinExistence type="predicted"/>
<name>A0ABW1B2M3_9ACTN</name>
<comment type="caution">
    <text evidence="1">The sequence shown here is derived from an EMBL/GenBank/DDBJ whole genome shotgun (WGS) entry which is preliminary data.</text>
</comment>
<accession>A0ABW1B2M3</accession>
<dbReference type="RefSeq" id="WP_272172365.1">
    <property type="nucleotide sequence ID" value="NZ_JAQOSL010000051.1"/>
</dbReference>
<evidence type="ECO:0000313" key="2">
    <source>
        <dbReference type="Proteomes" id="UP001596112"/>
    </source>
</evidence>
<sequence>MAGESDSRFPEPREFAAMNVDLTQTEPVERRVDTLLRAETDGGTATG</sequence>
<keyword evidence="2" id="KW-1185">Reference proteome</keyword>